<keyword evidence="2" id="KW-1185">Reference proteome</keyword>
<evidence type="ECO:0000313" key="2">
    <source>
        <dbReference type="Proteomes" id="UP000076722"/>
    </source>
</evidence>
<evidence type="ECO:0008006" key="3">
    <source>
        <dbReference type="Google" id="ProtNLM"/>
    </source>
</evidence>
<dbReference type="Proteomes" id="UP000076722">
    <property type="component" value="Unassembled WGS sequence"/>
</dbReference>
<sequence length="137" mass="15742">MGQLDDLAVELVVMIMKEVGIREIVQLSQTSLRYRQLVVNTKILSHARDSYTIDTPFGTTLQTIDQKILFQAALKTVAFRNLISLSEHLLPIRWDYFEFDEYIDDVRDTTPFAICNNILLFLATEGFKLVILTDNSI</sequence>
<evidence type="ECO:0000313" key="1">
    <source>
        <dbReference type="EMBL" id="KZS88667.1"/>
    </source>
</evidence>
<organism evidence="1 2">
    <name type="scientific">Sistotremastrum niveocremeum HHB9708</name>
    <dbReference type="NCBI Taxonomy" id="1314777"/>
    <lineage>
        <taxon>Eukaryota</taxon>
        <taxon>Fungi</taxon>
        <taxon>Dikarya</taxon>
        <taxon>Basidiomycota</taxon>
        <taxon>Agaricomycotina</taxon>
        <taxon>Agaricomycetes</taxon>
        <taxon>Sistotremastrales</taxon>
        <taxon>Sistotremastraceae</taxon>
        <taxon>Sertulicium</taxon>
        <taxon>Sertulicium niveocremeum</taxon>
    </lineage>
</organism>
<accession>A0A164PF72</accession>
<protein>
    <recommendedName>
        <fullName evidence="3">F-box domain-containing protein</fullName>
    </recommendedName>
</protein>
<name>A0A164PF72_9AGAM</name>
<reference evidence="1 2" key="1">
    <citation type="journal article" date="2016" name="Mol. Biol. Evol.">
        <title>Comparative Genomics of Early-Diverging Mushroom-Forming Fungi Provides Insights into the Origins of Lignocellulose Decay Capabilities.</title>
        <authorList>
            <person name="Nagy L.G."/>
            <person name="Riley R."/>
            <person name="Tritt A."/>
            <person name="Adam C."/>
            <person name="Daum C."/>
            <person name="Floudas D."/>
            <person name="Sun H."/>
            <person name="Yadav J.S."/>
            <person name="Pangilinan J."/>
            <person name="Larsson K.H."/>
            <person name="Matsuura K."/>
            <person name="Barry K."/>
            <person name="Labutti K."/>
            <person name="Kuo R."/>
            <person name="Ohm R.A."/>
            <person name="Bhattacharya S.S."/>
            <person name="Shirouzu T."/>
            <person name="Yoshinaga Y."/>
            <person name="Martin F.M."/>
            <person name="Grigoriev I.V."/>
            <person name="Hibbett D.S."/>
        </authorList>
    </citation>
    <scope>NUCLEOTIDE SEQUENCE [LARGE SCALE GENOMIC DNA]</scope>
    <source>
        <strain evidence="1 2">HHB9708</strain>
    </source>
</reference>
<dbReference type="EMBL" id="KV419434">
    <property type="protein sequence ID" value="KZS88667.1"/>
    <property type="molecule type" value="Genomic_DNA"/>
</dbReference>
<dbReference type="AlphaFoldDB" id="A0A164PF72"/>
<proteinExistence type="predicted"/>
<gene>
    <name evidence="1" type="ORF">SISNIDRAFT_489909</name>
</gene>